<dbReference type="Pfam" id="PF02770">
    <property type="entry name" value="Acyl-CoA_dh_M"/>
    <property type="match status" value="1"/>
</dbReference>
<evidence type="ECO:0000259" key="5">
    <source>
        <dbReference type="Pfam" id="PF02770"/>
    </source>
</evidence>
<evidence type="ECO:0000256" key="2">
    <source>
        <dbReference type="ARBA" id="ARBA00022630"/>
    </source>
</evidence>
<proteinExistence type="inferred from homology"/>
<dbReference type="Gene3D" id="2.40.110.20">
    <property type="match status" value="1"/>
</dbReference>
<evidence type="ECO:0000259" key="4">
    <source>
        <dbReference type="Pfam" id="PF00441"/>
    </source>
</evidence>
<sequence>MSTGQTLQTGHTWNTHDVLNQVDELTDFNLLEADPALAEALQRSGAARHIPSLSRYAQQLGERATWELAEQANRHTPELHRFDARGRIIDAVEFHPSWHTLLGLYRQQGLISLPFEDSSAGRWSAWAAGFYLHGQVEQGTLCPATMTTAAIPLLQKEPALWQQLQGKLFSHEYDPRDLPVADKASMWLGMGMTEKQGGSDVRANTTVAMPVHAGGRGGEYLLRGHKWFFSAPMCDAHLVVARMGEGGGQACFYVPRWRPDGTKNAVRVQRLKDKVGNRSNSSSEVEFEDAWGILMGEEGRGIPTIIEMATYTRLNCVLGSAAILRSATVQALAYARRRSVFGKRLAEQPLMRSVMADLALESEAALQIAMRLAQAYERGGDEGDPLERAWKRIMTPAAKFWVCKRGVELTGEAMEVLGGNGYVDTGVMARLFREAPVNSIWEGSGNVMCLDVLRAISREPDGAQLLLQDLIDTAAGEPALLQQAQSLARRLSGPPDQLEAQARRLVQDLVLLAQACLLRRHAPPAMADGFIATRLGAQQGAMVAGAFDPAGLDIAAILERALPA</sequence>
<evidence type="ECO:0000259" key="6">
    <source>
        <dbReference type="Pfam" id="PF18158"/>
    </source>
</evidence>
<evidence type="ECO:0000256" key="1">
    <source>
        <dbReference type="ARBA" id="ARBA00009347"/>
    </source>
</evidence>
<dbReference type="InterPro" id="IPR006091">
    <property type="entry name" value="Acyl-CoA_Oxase/DH_mid-dom"/>
</dbReference>
<dbReference type="InterPro" id="IPR009100">
    <property type="entry name" value="AcylCoA_DH/oxidase_NM_dom_sf"/>
</dbReference>
<dbReference type="Pfam" id="PF18158">
    <property type="entry name" value="AidB_N"/>
    <property type="match status" value="1"/>
</dbReference>
<dbReference type="Pfam" id="PF00441">
    <property type="entry name" value="Acyl-CoA_dh_1"/>
    <property type="match status" value="1"/>
</dbReference>
<organism evidence="7 8">
    <name type="scientific">Delftia tsuruhatensis</name>
    <dbReference type="NCBI Taxonomy" id="180282"/>
    <lineage>
        <taxon>Bacteria</taxon>
        <taxon>Pseudomonadati</taxon>
        <taxon>Pseudomonadota</taxon>
        <taxon>Betaproteobacteria</taxon>
        <taxon>Burkholderiales</taxon>
        <taxon>Comamonadaceae</taxon>
        <taxon>Delftia</taxon>
    </lineage>
</organism>
<evidence type="ECO:0000313" key="8">
    <source>
        <dbReference type="Proteomes" id="UP000095607"/>
    </source>
</evidence>
<dbReference type="Gene3D" id="6.10.250.600">
    <property type="match status" value="1"/>
</dbReference>
<keyword evidence="8" id="KW-1185">Reference proteome</keyword>
<dbReference type="InterPro" id="IPR052904">
    <property type="entry name" value="Acyl-CoA_dehydrogenase-like"/>
</dbReference>
<accession>A0ABM6E8H3</accession>
<dbReference type="EMBL" id="CP017420">
    <property type="protein sequence ID" value="AOV03888.1"/>
    <property type="molecule type" value="Genomic_DNA"/>
</dbReference>
<keyword evidence="2" id="KW-0285">Flavoprotein</keyword>
<evidence type="ECO:0000256" key="3">
    <source>
        <dbReference type="ARBA" id="ARBA00022827"/>
    </source>
</evidence>
<dbReference type="InterPro" id="IPR036250">
    <property type="entry name" value="AcylCo_DH-like_C"/>
</dbReference>
<reference evidence="7 8" key="1">
    <citation type="submission" date="2016-09" db="EMBL/GenBank/DDBJ databases">
        <title>Complete genome sequence of Deltia acidovorans CM13 isolated from murine proximal colonic tissue.</title>
        <authorList>
            <person name="Saffarian A."/>
        </authorList>
    </citation>
    <scope>NUCLEOTIDE SEQUENCE [LARGE SCALE GENOMIC DNA]</scope>
    <source>
        <strain evidence="7 8">CM13</strain>
    </source>
</reference>
<dbReference type="RefSeq" id="WP_070080776.1">
    <property type="nucleotide sequence ID" value="NZ_CBCSDN010000002.1"/>
</dbReference>
<protein>
    <submittedName>
        <fullName evidence="7">DNA alkylation response protein</fullName>
    </submittedName>
</protein>
<dbReference type="Proteomes" id="UP000095607">
    <property type="component" value="Chromosome"/>
</dbReference>
<evidence type="ECO:0000313" key="7">
    <source>
        <dbReference type="EMBL" id="AOV03888.1"/>
    </source>
</evidence>
<name>A0ABM6E8H3_9BURK</name>
<dbReference type="Gene3D" id="1.20.140.10">
    <property type="entry name" value="Butyryl-CoA Dehydrogenase, subunit A, domain 3"/>
    <property type="match status" value="1"/>
</dbReference>
<dbReference type="InterPro" id="IPR009075">
    <property type="entry name" value="AcylCo_DH/oxidase_C"/>
</dbReference>
<keyword evidence="3" id="KW-0274">FAD</keyword>
<dbReference type="SUPFAM" id="SSF47203">
    <property type="entry name" value="Acyl-CoA dehydrogenase C-terminal domain-like"/>
    <property type="match status" value="1"/>
</dbReference>
<dbReference type="SUPFAM" id="SSF56645">
    <property type="entry name" value="Acyl-CoA dehydrogenase NM domain-like"/>
    <property type="match status" value="1"/>
</dbReference>
<dbReference type="PANTHER" id="PTHR42707:SF3">
    <property type="entry name" value="ACYL-COA DEHYDROGENASE AIDB-RELATED"/>
    <property type="match status" value="1"/>
</dbReference>
<feature type="domain" description="Acyl-CoA oxidase/dehydrogenase middle" evidence="5">
    <location>
        <begin position="190"/>
        <end position="289"/>
    </location>
</feature>
<dbReference type="InterPro" id="IPR041504">
    <property type="entry name" value="AidB_N"/>
</dbReference>
<feature type="domain" description="Acyl-CoA dehydrogenase/oxidase C-terminal" evidence="4">
    <location>
        <begin position="299"/>
        <end position="456"/>
    </location>
</feature>
<feature type="domain" description="Adaptive response protein AidB N-terminal" evidence="6">
    <location>
        <begin position="20"/>
        <end position="175"/>
    </location>
</feature>
<comment type="similarity">
    <text evidence="1">Belongs to the acyl-CoA dehydrogenase family.</text>
</comment>
<dbReference type="PANTHER" id="PTHR42707">
    <property type="entry name" value="ACYL-COA DEHYDROGENASE"/>
    <property type="match status" value="1"/>
</dbReference>
<gene>
    <name evidence="7" type="ORF">BI380_22340</name>
</gene>